<dbReference type="Proteomes" id="UP001217838">
    <property type="component" value="Unassembled WGS sequence"/>
</dbReference>
<organism evidence="1 2">
    <name type="scientific">Nannocystis radixulma</name>
    <dbReference type="NCBI Taxonomy" id="2995305"/>
    <lineage>
        <taxon>Bacteria</taxon>
        <taxon>Pseudomonadati</taxon>
        <taxon>Myxococcota</taxon>
        <taxon>Polyangia</taxon>
        <taxon>Nannocystales</taxon>
        <taxon>Nannocystaceae</taxon>
        <taxon>Nannocystis</taxon>
    </lineage>
</organism>
<gene>
    <name evidence="1" type="ORF">POL58_22585</name>
</gene>
<evidence type="ECO:0000313" key="2">
    <source>
        <dbReference type="Proteomes" id="UP001217838"/>
    </source>
</evidence>
<accession>A0ABT5B8V8</accession>
<reference evidence="1 2" key="1">
    <citation type="submission" date="2022-11" db="EMBL/GenBank/DDBJ databases">
        <title>Minimal conservation of predation-associated metabolite biosynthetic gene clusters underscores biosynthetic potential of Myxococcota including descriptions for ten novel species: Archangium lansinium sp. nov., Myxococcus landrumus sp. nov., Nannocystis bai.</title>
        <authorList>
            <person name="Ahearne A."/>
            <person name="Stevens C."/>
            <person name="Dowd S."/>
        </authorList>
    </citation>
    <scope>NUCLEOTIDE SEQUENCE [LARGE SCALE GENOMIC DNA]</scope>
    <source>
        <strain evidence="1 2">NCELM</strain>
    </source>
</reference>
<name>A0ABT5B8V8_9BACT</name>
<evidence type="ECO:0000313" key="1">
    <source>
        <dbReference type="EMBL" id="MDC0670561.1"/>
    </source>
</evidence>
<comment type="caution">
    <text evidence="1">The sequence shown here is derived from an EMBL/GenBank/DDBJ whole genome shotgun (WGS) entry which is preliminary data.</text>
</comment>
<dbReference type="EMBL" id="JAQNDN010000013">
    <property type="protein sequence ID" value="MDC0670561.1"/>
    <property type="molecule type" value="Genomic_DNA"/>
</dbReference>
<keyword evidence="2" id="KW-1185">Reference proteome</keyword>
<protein>
    <submittedName>
        <fullName evidence="1">Uncharacterized protein</fullName>
    </submittedName>
</protein>
<sequence>MVQAVEDAPGQDFRPIHNDAIRSAKFYNVRPGAEIRLYDDPSGATTDDFCIILVKRAAPEYIIPSFERTYEDEYVRVAFIRNNGLDGQISRIRIN</sequence>
<proteinExistence type="predicted"/>